<dbReference type="GO" id="GO:0019432">
    <property type="term" value="P:triglyceride biosynthetic process"/>
    <property type="evidence" value="ECO:0007669"/>
    <property type="project" value="TreeGrafter"/>
</dbReference>
<evidence type="ECO:0000259" key="1">
    <source>
        <dbReference type="Pfam" id="PF06974"/>
    </source>
</evidence>
<dbReference type="EMBL" id="LNIX01000002">
    <property type="protein sequence ID" value="OXA59789.1"/>
    <property type="molecule type" value="Genomic_DNA"/>
</dbReference>
<keyword evidence="2" id="KW-0012">Acyltransferase</keyword>
<dbReference type="GO" id="GO:0008374">
    <property type="term" value="F:O-acyltransferase activity"/>
    <property type="evidence" value="ECO:0007669"/>
    <property type="project" value="InterPro"/>
</dbReference>
<sequence length="800" mass="88952">MLTTLSSSHGINENWSTIVISCKLQGIPDLEYIIAEFTTKILEAKDSNGTLLYPELKQTIVPWCGFLFWKDVQNFNLPIHTNSFRNHDGNDDLNSSTGTEFLRTLVNKPWEFGCKPVWEVIILPGKSDFDMIVRYHHALSDAYSMLKLLDKISNPKLIDQILQPKTCATKTKRLQNWAKTLVKIPYDVALYLEAYLRTWHTPDIFNPTCTPSLTGTSTFAQNVSSLSVSEMKKSAKARGVSFTTLVFSSLTSSIRRLILKRDGKVSGNIILHFPMPVPNHPRKLRNAGTMGWIELPIQEIDPSTRIKLIEANLSNLKNSTMPFLMTILGSLWGAQISIFLRSVINTGSKGRTVLSFTNFMFNSSPVSMFGHPLVQIYGSPLNTAGSKVVPIVMITSEDSARLAITGDSGILEEKMAHEILAEFGTSAYNISNFKLDDHVYMYSGSNGSDRTSPLPDVNSLVKFHLEKWWSRNKALWEIVVIPGEQLSWSRDCPEGCFLLLARFHHGIVDGYSGLKLLSRLDTSTSIMSLESKPDFRTVGNYRPNKWISIFKSPWDFTYNLLTSPTLQLHPFLDKNKSLCGASSRAAISIPLNEVKEVKNKLEILFTSVIVSMMAGGLKKYFASRKLEKGVAFRIPIPGKHSDKLRNTLSFVTITIQMMESDPLKRVLKINQDLVSMKLSSIPSATHMLTVLGGCIPPSFMTSITSKSIQNQYVIVSNVPGPEHPLICGHKTRDVNFTTTVAGTGGIVFGVLTSFNKLSITVGADTAYIPSDEDAAELLSLCVQELTLLKLVKGSHIQSQV</sequence>
<dbReference type="PANTHER" id="PTHR31650:SF1">
    <property type="entry name" value="WAX ESTER SYNTHASE_DIACYLGLYCEROL ACYLTRANSFERASE 4-RELATED"/>
    <property type="match status" value="1"/>
</dbReference>
<dbReference type="InterPro" id="IPR045034">
    <property type="entry name" value="O-acyltransferase_WSD1-like"/>
</dbReference>
<dbReference type="Proteomes" id="UP000198287">
    <property type="component" value="Unassembled WGS sequence"/>
</dbReference>
<dbReference type="AlphaFoldDB" id="A0A226EQL0"/>
<evidence type="ECO:0000313" key="3">
    <source>
        <dbReference type="Proteomes" id="UP000198287"/>
    </source>
</evidence>
<keyword evidence="2" id="KW-0808">Transferase</keyword>
<proteinExistence type="predicted"/>
<protein>
    <submittedName>
        <fullName evidence="2">Putative diacylglycerol O-acyltransferase tgs2</fullName>
    </submittedName>
</protein>
<feature type="domain" description="O-acyltransferase WSD1 C-terminal" evidence="1">
    <location>
        <begin position="292"/>
        <end position="413"/>
    </location>
</feature>
<dbReference type="OrthoDB" id="619536at2759"/>
<dbReference type="PANTHER" id="PTHR31650">
    <property type="entry name" value="O-ACYLTRANSFERASE (WSD1-LIKE) FAMILY PROTEIN"/>
    <property type="match status" value="1"/>
</dbReference>
<dbReference type="Pfam" id="PF06974">
    <property type="entry name" value="WS_DGAT_C"/>
    <property type="match status" value="2"/>
</dbReference>
<dbReference type="GO" id="GO:0005886">
    <property type="term" value="C:plasma membrane"/>
    <property type="evidence" value="ECO:0007669"/>
    <property type="project" value="TreeGrafter"/>
</dbReference>
<name>A0A226EQL0_FOLCA</name>
<accession>A0A226EQL0</accession>
<feature type="domain" description="O-acyltransferase WSD1 C-terminal" evidence="1">
    <location>
        <begin position="646"/>
        <end position="787"/>
    </location>
</feature>
<gene>
    <name evidence="2" type="ORF">Fcan01_04905</name>
</gene>
<organism evidence="2 3">
    <name type="scientific">Folsomia candida</name>
    <name type="common">Springtail</name>
    <dbReference type="NCBI Taxonomy" id="158441"/>
    <lineage>
        <taxon>Eukaryota</taxon>
        <taxon>Metazoa</taxon>
        <taxon>Ecdysozoa</taxon>
        <taxon>Arthropoda</taxon>
        <taxon>Hexapoda</taxon>
        <taxon>Collembola</taxon>
        <taxon>Entomobryomorpha</taxon>
        <taxon>Isotomoidea</taxon>
        <taxon>Isotomidae</taxon>
        <taxon>Proisotominae</taxon>
        <taxon>Folsomia</taxon>
    </lineage>
</organism>
<comment type="caution">
    <text evidence="2">The sequence shown here is derived from an EMBL/GenBank/DDBJ whole genome shotgun (WGS) entry which is preliminary data.</text>
</comment>
<reference evidence="2 3" key="1">
    <citation type="submission" date="2015-12" db="EMBL/GenBank/DDBJ databases">
        <title>The genome of Folsomia candida.</title>
        <authorList>
            <person name="Faddeeva A."/>
            <person name="Derks M.F."/>
            <person name="Anvar Y."/>
            <person name="Smit S."/>
            <person name="Van Straalen N."/>
            <person name="Roelofs D."/>
        </authorList>
    </citation>
    <scope>NUCLEOTIDE SEQUENCE [LARGE SCALE GENOMIC DNA]</scope>
    <source>
        <strain evidence="2 3">VU population</strain>
        <tissue evidence="2">Whole body</tissue>
    </source>
</reference>
<dbReference type="InterPro" id="IPR009721">
    <property type="entry name" value="O-acyltransferase_WSD1_C"/>
</dbReference>
<evidence type="ECO:0000313" key="2">
    <source>
        <dbReference type="EMBL" id="OXA59789.1"/>
    </source>
</evidence>
<keyword evidence="3" id="KW-1185">Reference proteome</keyword>